<dbReference type="EMBL" id="QFOI01000324">
    <property type="protein sequence ID" value="PZP44267.1"/>
    <property type="molecule type" value="Genomic_DNA"/>
</dbReference>
<accession>A0A2W5ERR6</accession>
<dbReference type="InterPro" id="IPR046235">
    <property type="entry name" value="DUF6268"/>
</dbReference>
<reference evidence="2 3" key="1">
    <citation type="submission" date="2017-11" db="EMBL/GenBank/DDBJ databases">
        <title>Infants hospitalized years apart are colonized by the same room-sourced microbial strains.</title>
        <authorList>
            <person name="Brooks B."/>
            <person name="Olm M.R."/>
            <person name="Firek B.A."/>
            <person name="Baker R."/>
            <person name="Thomas B.C."/>
            <person name="Morowitz M.J."/>
            <person name="Banfield J.F."/>
        </authorList>
    </citation>
    <scope>NUCLEOTIDE SEQUENCE [LARGE SCALE GENOMIC DNA]</scope>
    <source>
        <strain evidence="2">S2_009_000_R2_76</strain>
    </source>
</reference>
<evidence type="ECO:0000313" key="3">
    <source>
        <dbReference type="Proteomes" id="UP000249645"/>
    </source>
</evidence>
<dbReference type="Proteomes" id="UP000249645">
    <property type="component" value="Unassembled WGS sequence"/>
</dbReference>
<sequence>MVLFYQEKRTYLLIFKNHINMPLKNTFLLLISCLIFSISAKAQLQELPFFGVNYNTGKFKNDTSNGNNKAFSAFMNIPVVHSDKRTVGVRLQYQNQTISGLGSLLDHRLQLVDANIYWRRKIASNKWLHFFGQAGIYSDFKDISGKDYRFMLGGIYTVKYSERLTTGWGINYARQFFGNQINPFVAINYDISDRWKLAGLLPINPILTYKINDHFSWSNEINAKVESYRLSAADNDNGFIQMKGWRGISQLKYTVKKHHHFAAGIGYNFRQDISYYNNAPANDWKIFTFNLSNHNKAVQTVQVKGINFNIGYSFLF</sequence>
<organism evidence="2 3">
    <name type="scientific">Pseudopedobacter saltans</name>
    <dbReference type="NCBI Taxonomy" id="151895"/>
    <lineage>
        <taxon>Bacteria</taxon>
        <taxon>Pseudomonadati</taxon>
        <taxon>Bacteroidota</taxon>
        <taxon>Sphingobacteriia</taxon>
        <taxon>Sphingobacteriales</taxon>
        <taxon>Sphingobacteriaceae</taxon>
        <taxon>Pseudopedobacter</taxon>
    </lineage>
</organism>
<name>A0A2W5ERR6_9SPHI</name>
<gene>
    <name evidence="2" type="ORF">DI598_14705</name>
</gene>
<evidence type="ECO:0000313" key="2">
    <source>
        <dbReference type="EMBL" id="PZP44267.1"/>
    </source>
</evidence>
<protein>
    <recommendedName>
        <fullName evidence="1">DUF6268 domain-containing protein</fullName>
    </recommendedName>
</protein>
<dbReference type="AlphaFoldDB" id="A0A2W5ERR6"/>
<proteinExistence type="predicted"/>
<evidence type="ECO:0000259" key="1">
    <source>
        <dbReference type="Pfam" id="PF19783"/>
    </source>
</evidence>
<feature type="domain" description="DUF6268" evidence="1">
    <location>
        <begin position="54"/>
        <end position="277"/>
    </location>
</feature>
<comment type="caution">
    <text evidence="2">The sequence shown here is derived from an EMBL/GenBank/DDBJ whole genome shotgun (WGS) entry which is preliminary data.</text>
</comment>
<dbReference type="Pfam" id="PF19783">
    <property type="entry name" value="DUF6268"/>
    <property type="match status" value="1"/>
</dbReference>